<keyword evidence="6" id="KW-1185">Reference proteome</keyword>
<reference evidence="5" key="2">
    <citation type="journal article" date="2023" name="Science">
        <title>Genomic signatures of disease resistance in endangered staghorn corals.</title>
        <authorList>
            <person name="Vollmer S.V."/>
            <person name="Selwyn J.D."/>
            <person name="Despard B.A."/>
            <person name="Roesel C.L."/>
        </authorList>
    </citation>
    <scope>NUCLEOTIDE SEQUENCE</scope>
    <source>
        <strain evidence="5">K2</strain>
    </source>
</reference>
<dbReference type="GO" id="GO:0005524">
    <property type="term" value="F:ATP binding"/>
    <property type="evidence" value="ECO:0007669"/>
    <property type="project" value="InterPro"/>
</dbReference>
<protein>
    <recommendedName>
        <fullName evidence="4">Alpha-type protein kinase domain-containing protein</fullName>
    </recommendedName>
</protein>
<keyword evidence="3" id="KW-0418">Kinase</keyword>
<sequence>MSDGDYVNIEELIDAVFVKYINNNGGICTEDDVLCDKAQCFAHFTKATGKGSWC</sequence>
<keyword evidence="2" id="KW-0808">Transferase</keyword>
<dbReference type="EMBL" id="JARQWQ010000107">
    <property type="protein sequence ID" value="KAK2550710.1"/>
    <property type="molecule type" value="Genomic_DNA"/>
</dbReference>
<name>A0AAD9PX50_ACRCE</name>
<dbReference type="Proteomes" id="UP001249851">
    <property type="component" value="Unassembled WGS sequence"/>
</dbReference>
<evidence type="ECO:0000256" key="1">
    <source>
        <dbReference type="ARBA" id="ARBA00022527"/>
    </source>
</evidence>
<reference evidence="5" key="1">
    <citation type="journal article" date="2023" name="G3 (Bethesda)">
        <title>Whole genome assembly and annotation of the endangered Caribbean coral Acropora cervicornis.</title>
        <authorList>
            <person name="Selwyn J.D."/>
            <person name="Vollmer S.V."/>
        </authorList>
    </citation>
    <scope>NUCLEOTIDE SEQUENCE</scope>
    <source>
        <strain evidence="5">K2</strain>
    </source>
</reference>
<dbReference type="SUPFAM" id="SSF56112">
    <property type="entry name" value="Protein kinase-like (PK-like)"/>
    <property type="match status" value="1"/>
</dbReference>
<dbReference type="GO" id="GO:0004674">
    <property type="term" value="F:protein serine/threonine kinase activity"/>
    <property type="evidence" value="ECO:0007669"/>
    <property type="project" value="UniProtKB-KW"/>
</dbReference>
<dbReference type="InterPro" id="IPR004166">
    <property type="entry name" value="a-kinase_dom"/>
</dbReference>
<evidence type="ECO:0000259" key="4">
    <source>
        <dbReference type="Pfam" id="PF02816"/>
    </source>
</evidence>
<keyword evidence="1" id="KW-0723">Serine/threonine-protein kinase</keyword>
<comment type="caution">
    <text evidence="5">The sequence shown here is derived from an EMBL/GenBank/DDBJ whole genome shotgun (WGS) entry which is preliminary data.</text>
</comment>
<feature type="domain" description="Alpha-type protein kinase" evidence="4">
    <location>
        <begin position="4"/>
        <end position="45"/>
    </location>
</feature>
<evidence type="ECO:0000256" key="3">
    <source>
        <dbReference type="ARBA" id="ARBA00022777"/>
    </source>
</evidence>
<dbReference type="AlphaFoldDB" id="A0AAD9PX50"/>
<evidence type="ECO:0000256" key="2">
    <source>
        <dbReference type="ARBA" id="ARBA00022679"/>
    </source>
</evidence>
<gene>
    <name evidence="5" type="ORF">P5673_028580</name>
</gene>
<dbReference type="Pfam" id="PF02816">
    <property type="entry name" value="Alpha_kinase"/>
    <property type="match status" value="1"/>
</dbReference>
<evidence type="ECO:0000313" key="6">
    <source>
        <dbReference type="Proteomes" id="UP001249851"/>
    </source>
</evidence>
<organism evidence="5 6">
    <name type="scientific">Acropora cervicornis</name>
    <name type="common">Staghorn coral</name>
    <dbReference type="NCBI Taxonomy" id="6130"/>
    <lineage>
        <taxon>Eukaryota</taxon>
        <taxon>Metazoa</taxon>
        <taxon>Cnidaria</taxon>
        <taxon>Anthozoa</taxon>
        <taxon>Hexacorallia</taxon>
        <taxon>Scleractinia</taxon>
        <taxon>Astrocoeniina</taxon>
        <taxon>Acroporidae</taxon>
        <taxon>Acropora</taxon>
    </lineage>
</organism>
<accession>A0AAD9PX50</accession>
<dbReference type="InterPro" id="IPR011009">
    <property type="entry name" value="Kinase-like_dom_sf"/>
</dbReference>
<evidence type="ECO:0000313" key="5">
    <source>
        <dbReference type="EMBL" id="KAK2550710.1"/>
    </source>
</evidence>
<proteinExistence type="predicted"/>